<dbReference type="Proteomes" id="UP000015453">
    <property type="component" value="Unassembled WGS sequence"/>
</dbReference>
<feature type="compositionally biased region" description="Polar residues" evidence="2">
    <location>
        <begin position="315"/>
        <end position="329"/>
    </location>
</feature>
<protein>
    <submittedName>
        <fullName evidence="3">Uncharacterized protein</fullName>
    </submittedName>
</protein>
<dbReference type="AlphaFoldDB" id="S8E7S4"/>
<sequence length="329" mass="37863">MEIPQETEDYIRESIDHTVGLRPSTDTLFLKIHALEAENVHLRRQYLSLQSKFREKDDIIERSRAEASMNAVALKKFVEENQKLAMEFSKLLEECNKWKRECALYDHDRDALMDFADERAKEAEIRYQQLEEEKGKVEEELLFYKSQSMYNEAQEGDVSSDDHLHEELILLDSILTNMFCNEEEGGGAWNAQDFLDAHISDEACQKLYKNWDSLMPATQKVIQLVADAKSLAKDKDNLTVNLCRAEDEVTVLFDENNILKEEIKRLMKQCYREKHAAAGGGSSNSSGKVKRKSIPSSPEMKKLSEDVDMGRQPFSPLQSNSPDSQIRKK</sequence>
<feature type="compositionally biased region" description="Basic and acidic residues" evidence="2">
    <location>
        <begin position="299"/>
        <end position="309"/>
    </location>
</feature>
<evidence type="ECO:0000256" key="1">
    <source>
        <dbReference type="SAM" id="Coils"/>
    </source>
</evidence>
<gene>
    <name evidence="3" type="ORF">M569_02881</name>
</gene>
<keyword evidence="1" id="KW-0175">Coiled coil</keyword>
<evidence type="ECO:0000256" key="2">
    <source>
        <dbReference type="SAM" id="MobiDB-lite"/>
    </source>
</evidence>
<evidence type="ECO:0000313" key="3">
    <source>
        <dbReference type="EMBL" id="EPS71878.1"/>
    </source>
</evidence>
<keyword evidence="4" id="KW-1185">Reference proteome</keyword>
<feature type="region of interest" description="Disordered" evidence="2">
    <location>
        <begin position="276"/>
        <end position="329"/>
    </location>
</feature>
<dbReference type="OrthoDB" id="1913731at2759"/>
<name>S8E7S4_9LAMI</name>
<proteinExistence type="predicted"/>
<feature type="coiled-coil region" evidence="1">
    <location>
        <begin position="32"/>
        <end position="147"/>
    </location>
</feature>
<reference evidence="3 4" key="1">
    <citation type="journal article" date="2013" name="BMC Genomics">
        <title>The miniature genome of a carnivorous plant Genlisea aurea contains a low number of genes and short non-coding sequences.</title>
        <authorList>
            <person name="Leushkin E.V."/>
            <person name="Sutormin R.A."/>
            <person name="Nabieva E.R."/>
            <person name="Penin A.A."/>
            <person name="Kondrashov A.S."/>
            <person name="Logacheva M.D."/>
        </authorList>
    </citation>
    <scope>NUCLEOTIDE SEQUENCE [LARGE SCALE GENOMIC DNA]</scope>
</reference>
<comment type="caution">
    <text evidence="3">The sequence shown here is derived from an EMBL/GenBank/DDBJ whole genome shotgun (WGS) entry which is preliminary data.</text>
</comment>
<evidence type="ECO:0000313" key="4">
    <source>
        <dbReference type="Proteomes" id="UP000015453"/>
    </source>
</evidence>
<accession>S8E7S4</accession>
<dbReference type="PANTHER" id="PTHR35689">
    <property type="entry name" value="EARLY ENDOSOME ANTIGEN"/>
    <property type="match status" value="1"/>
</dbReference>
<organism evidence="3 4">
    <name type="scientific">Genlisea aurea</name>
    <dbReference type="NCBI Taxonomy" id="192259"/>
    <lineage>
        <taxon>Eukaryota</taxon>
        <taxon>Viridiplantae</taxon>
        <taxon>Streptophyta</taxon>
        <taxon>Embryophyta</taxon>
        <taxon>Tracheophyta</taxon>
        <taxon>Spermatophyta</taxon>
        <taxon>Magnoliopsida</taxon>
        <taxon>eudicotyledons</taxon>
        <taxon>Gunneridae</taxon>
        <taxon>Pentapetalae</taxon>
        <taxon>asterids</taxon>
        <taxon>lamiids</taxon>
        <taxon>Lamiales</taxon>
        <taxon>Lentibulariaceae</taxon>
        <taxon>Genlisea</taxon>
    </lineage>
</organism>
<dbReference type="EMBL" id="AUSU01001082">
    <property type="protein sequence ID" value="EPS71878.1"/>
    <property type="molecule type" value="Genomic_DNA"/>
</dbReference>
<dbReference type="PANTHER" id="PTHR35689:SF1">
    <property type="entry name" value="EARLY ENDOSOME ANTIGEN"/>
    <property type="match status" value="1"/>
</dbReference>